<sequence length="94" mass="11078">MLGGTGAIEVVNQYATHVAADSRHCSERFEELFQEFLKNLKAAGYPLDFMFDQSCEDPVVLRVRDSYWELLHCFKSEIRYNNRRKRKRDQDCQG</sequence>
<dbReference type="EMBL" id="LYCR01000035">
    <property type="protein sequence ID" value="OGM46116.1"/>
    <property type="molecule type" value="Genomic_DNA"/>
</dbReference>
<comment type="caution">
    <text evidence="1">The sequence shown here is derived from an EMBL/GenBank/DDBJ whole genome shotgun (WGS) entry which is preliminary data.</text>
</comment>
<gene>
    <name evidence="1" type="ORF">ABOM_005713</name>
</gene>
<dbReference type="AlphaFoldDB" id="A0A1F8A313"/>
<evidence type="ECO:0000313" key="2">
    <source>
        <dbReference type="Proteomes" id="UP000179179"/>
    </source>
</evidence>
<proteinExistence type="predicted"/>
<name>A0A1F8A313_9EURO</name>
<reference evidence="1 2" key="1">
    <citation type="journal article" date="2016" name="Genome Biol. Evol.">
        <title>Draft genome sequence of an aflatoxigenic Aspergillus species, A. bombycis.</title>
        <authorList>
            <person name="Moore G.G."/>
            <person name="Mack B.M."/>
            <person name="Beltz S.B."/>
            <person name="Gilbert M.K."/>
        </authorList>
    </citation>
    <scope>NUCLEOTIDE SEQUENCE [LARGE SCALE GENOMIC DNA]</scope>
    <source>
        <strain evidence="2">NRRL 26010</strain>
    </source>
</reference>
<protein>
    <submittedName>
        <fullName evidence="1">Uncharacterized protein</fullName>
    </submittedName>
</protein>
<evidence type="ECO:0000313" key="1">
    <source>
        <dbReference type="EMBL" id="OGM46116.1"/>
    </source>
</evidence>
<keyword evidence="2" id="KW-1185">Reference proteome</keyword>
<accession>A0A1F8A313</accession>
<dbReference type="GeneID" id="34449103"/>
<organism evidence="1 2">
    <name type="scientific">Aspergillus bombycis</name>
    <dbReference type="NCBI Taxonomy" id="109264"/>
    <lineage>
        <taxon>Eukaryota</taxon>
        <taxon>Fungi</taxon>
        <taxon>Dikarya</taxon>
        <taxon>Ascomycota</taxon>
        <taxon>Pezizomycotina</taxon>
        <taxon>Eurotiomycetes</taxon>
        <taxon>Eurotiomycetidae</taxon>
        <taxon>Eurotiales</taxon>
        <taxon>Aspergillaceae</taxon>
        <taxon>Aspergillus</taxon>
    </lineage>
</organism>
<dbReference type="RefSeq" id="XP_022389833.1">
    <property type="nucleotide sequence ID" value="XM_022532842.1"/>
</dbReference>
<dbReference type="OrthoDB" id="5420280at2759"/>
<dbReference type="Proteomes" id="UP000179179">
    <property type="component" value="Unassembled WGS sequence"/>
</dbReference>